<dbReference type="Proteomes" id="UP000287361">
    <property type="component" value="Unassembled WGS sequence"/>
</dbReference>
<proteinExistence type="inferred from homology"/>
<dbReference type="OrthoDB" id="9804072at2"/>
<keyword evidence="7" id="KW-1185">Reference proteome</keyword>
<comment type="cofactor">
    <cofactor evidence="3">
        <name>pyridoxal 5'-phosphate</name>
        <dbReference type="ChEBI" id="CHEBI:597326"/>
    </cofactor>
</comment>
<dbReference type="AlphaFoldDB" id="A0A401LAB2"/>
<dbReference type="GO" id="GO:0030170">
    <property type="term" value="F:pyridoxal phosphate binding"/>
    <property type="evidence" value="ECO:0007669"/>
    <property type="project" value="UniProtKB-UniRule"/>
</dbReference>
<reference evidence="6 7" key="1">
    <citation type="submission" date="2018-10" db="EMBL/GenBank/DDBJ databases">
        <title>Draft Genome Sequence of Anaerotignum sp. KCTC 15736.</title>
        <authorList>
            <person name="Choi S.H."/>
            <person name="Kim J.S."/>
            <person name="Kang S.W."/>
            <person name="Lee J.S."/>
            <person name="Park S.H."/>
        </authorList>
    </citation>
    <scope>NUCLEOTIDE SEQUENCE [LARGE SCALE GENOMIC DNA]</scope>
    <source>
        <strain evidence="6 7">KCTC 15736</strain>
    </source>
</reference>
<accession>A0A401LAB2</accession>
<dbReference type="PIRSF" id="PIRSF004848">
    <property type="entry name" value="YBL036c_PLPDEIII"/>
    <property type="match status" value="1"/>
</dbReference>
<organism evidence="6 7">
    <name type="scientific">Anaerotignum faecicola</name>
    <dbReference type="NCBI Taxonomy" id="2358141"/>
    <lineage>
        <taxon>Bacteria</taxon>
        <taxon>Bacillati</taxon>
        <taxon>Bacillota</taxon>
        <taxon>Clostridia</taxon>
        <taxon>Lachnospirales</taxon>
        <taxon>Anaerotignaceae</taxon>
        <taxon>Anaerotignum</taxon>
    </lineage>
</organism>
<protein>
    <recommendedName>
        <fullName evidence="2">Pyridoxal phosphate homeostasis protein</fullName>
        <shortName evidence="2">PLP homeostasis protein</shortName>
    </recommendedName>
</protein>
<dbReference type="PANTHER" id="PTHR10146:SF14">
    <property type="entry name" value="PYRIDOXAL PHOSPHATE HOMEOSTASIS PROTEIN"/>
    <property type="match status" value="1"/>
</dbReference>
<dbReference type="EMBL" id="BHVZ01000001">
    <property type="protein sequence ID" value="GCB28412.1"/>
    <property type="molecule type" value="Genomic_DNA"/>
</dbReference>
<comment type="caution">
    <text evidence="6">The sequence shown here is derived from an EMBL/GenBank/DDBJ whole genome shotgun (WGS) entry which is preliminary data.</text>
</comment>
<dbReference type="InterPro" id="IPR029066">
    <property type="entry name" value="PLP-binding_barrel"/>
</dbReference>
<dbReference type="PANTHER" id="PTHR10146">
    <property type="entry name" value="PROLINE SYNTHETASE CO-TRANSCRIBED BACTERIAL HOMOLOG PROTEIN"/>
    <property type="match status" value="1"/>
</dbReference>
<evidence type="ECO:0000256" key="3">
    <source>
        <dbReference type="PIRSR" id="PIRSR004848-1"/>
    </source>
</evidence>
<comment type="function">
    <text evidence="2">Pyridoxal 5'-phosphate (PLP)-binding protein, which is involved in PLP homeostasis.</text>
</comment>
<dbReference type="Gene3D" id="3.20.20.10">
    <property type="entry name" value="Alanine racemase"/>
    <property type="match status" value="1"/>
</dbReference>
<dbReference type="RefSeq" id="WP_016407681.1">
    <property type="nucleotide sequence ID" value="NZ_DAVZTY010000003.1"/>
</dbReference>
<feature type="modified residue" description="N6-(pyridoxal phosphate)lysine" evidence="2 3">
    <location>
        <position position="35"/>
    </location>
</feature>
<dbReference type="NCBIfam" id="TIGR00044">
    <property type="entry name" value="YggS family pyridoxal phosphate-dependent enzyme"/>
    <property type="match status" value="1"/>
</dbReference>
<dbReference type="InterPro" id="IPR001608">
    <property type="entry name" value="Ala_racemase_N"/>
</dbReference>
<dbReference type="HAMAP" id="MF_02087">
    <property type="entry name" value="PLP_homeostasis"/>
    <property type="match status" value="1"/>
</dbReference>
<gene>
    <name evidence="6" type="ORF">KGMB03357_00730</name>
</gene>
<dbReference type="SUPFAM" id="SSF51419">
    <property type="entry name" value="PLP-binding barrel"/>
    <property type="match status" value="1"/>
</dbReference>
<comment type="similarity">
    <text evidence="2 4">Belongs to the pyridoxal phosphate-binding protein YggS/PROSC family.</text>
</comment>
<dbReference type="Pfam" id="PF01168">
    <property type="entry name" value="Ala_racemase_N"/>
    <property type="match status" value="1"/>
</dbReference>
<dbReference type="GeneID" id="86193080"/>
<evidence type="ECO:0000313" key="7">
    <source>
        <dbReference type="Proteomes" id="UP000287361"/>
    </source>
</evidence>
<evidence type="ECO:0000256" key="1">
    <source>
        <dbReference type="ARBA" id="ARBA00022898"/>
    </source>
</evidence>
<evidence type="ECO:0000259" key="5">
    <source>
        <dbReference type="Pfam" id="PF01168"/>
    </source>
</evidence>
<evidence type="ECO:0000313" key="6">
    <source>
        <dbReference type="EMBL" id="GCB28412.1"/>
    </source>
</evidence>
<dbReference type="CDD" id="cd00635">
    <property type="entry name" value="PLPDE_III_YBL036c_like"/>
    <property type="match status" value="1"/>
</dbReference>
<evidence type="ECO:0000256" key="4">
    <source>
        <dbReference type="RuleBase" id="RU004514"/>
    </source>
</evidence>
<name>A0A401LAB2_9FIRM</name>
<dbReference type="FunFam" id="3.20.20.10:FF:000018">
    <property type="entry name" value="Pyridoxal phosphate homeostasis protein"/>
    <property type="match status" value="1"/>
</dbReference>
<dbReference type="InterPro" id="IPR011078">
    <property type="entry name" value="PyrdxlP_homeostasis"/>
</dbReference>
<sequence length="239" mass="26918">MSVVENIQNVRAKIAAAAEKSGRTAEDVLLLAVSKTKPVELIGEAVQAGCLSLGENKVQEIMEKYEPMMEYAPEGERIHWHLIGHLQTNKVKYIIDKVDMIHSVESLKLAEEIEKRAAQKDIVMDILIEVNMAAEESKFGVKPEDTEALLREIAKMQHIRVRGLMTVAPFVENQEENREVFRQMRELLVDMNGKKIDNIKMDTLSMGMTGDYEVAIEEGATIVRVGTGIFGERYYPNKG</sequence>
<keyword evidence="1 2" id="KW-0663">Pyridoxal phosphate</keyword>
<feature type="domain" description="Alanine racemase N-terminal" evidence="5">
    <location>
        <begin position="8"/>
        <end position="232"/>
    </location>
</feature>
<evidence type="ECO:0000256" key="2">
    <source>
        <dbReference type="HAMAP-Rule" id="MF_02087"/>
    </source>
</evidence>